<protein>
    <submittedName>
        <fullName evidence="1">Uncharacterized protein</fullName>
    </submittedName>
</protein>
<accession>A0AA41PVC6</accession>
<organism evidence="1 2">
    <name type="scientific">Yinghuangia soli</name>
    <dbReference type="NCBI Taxonomy" id="2908204"/>
    <lineage>
        <taxon>Bacteria</taxon>
        <taxon>Bacillati</taxon>
        <taxon>Actinomycetota</taxon>
        <taxon>Actinomycetes</taxon>
        <taxon>Kitasatosporales</taxon>
        <taxon>Streptomycetaceae</taxon>
        <taxon>Yinghuangia</taxon>
    </lineage>
</organism>
<keyword evidence="2" id="KW-1185">Reference proteome</keyword>
<dbReference type="RefSeq" id="WP_235050657.1">
    <property type="nucleotide sequence ID" value="NZ_JAKFHA010000002.1"/>
</dbReference>
<dbReference type="AlphaFoldDB" id="A0AA41PVC6"/>
<evidence type="ECO:0000313" key="2">
    <source>
        <dbReference type="Proteomes" id="UP001165378"/>
    </source>
</evidence>
<dbReference type="EMBL" id="JAKFHA010000002">
    <property type="protein sequence ID" value="MCF2526549.1"/>
    <property type="molecule type" value="Genomic_DNA"/>
</dbReference>
<proteinExistence type="predicted"/>
<evidence type="ECO:0000313" key="1">
    <source>
        <dbReference type="EMBL" id="MCF2526549.1"/>
    </source>
</evidence>
<dbReference type="Proteomes" id="UP001165378">
    <property type="component" value="Unassembled WGS sequence"/>
</dbReference>
<gene>
    <name evidence="1" type="ORF">LZ495_04840</name>
</gene>
<reference evidence="1" key="1">
    <citation type="submission" date="2022-01" db="EMBL/GenBank/DDBJ databases">
        <title>Genome-Based Taxonomic Classification of the Phylum Actinobacteria.</title>
        <authorList>
            <person name="Gao Y."/>
        </authorList>
    </citation>
    <scope>NUCLEOTIDE SEQUENCE</scope>
    <source>
        <strain evidence="1">KLBMP 8922</strain>
    </source>
</reference>
<sequence>MTDDDRPPGRRRTSRMTIRVYQAGTEGGEPAQVVRQRDPTMVPISPFAWEACVCPRCTRHSS</sequence>
<comment type="caution">
    <text evidence="1">The sequence shown here is derived from an EMBL/GenBank/DDBJ whole genome shotgun (WGS) entry which is preliminary data.</text>
</comment>
<name>A0AA41PVC6_9ACTN</name>